<comment type="caution">
    <text evidence="1">The sequence shown here is derived from an EMBL/GenBank/DDBJ whole genome shotgun (WGS) entry which is preliminary data.</text>
</comment>
<gene>
    <name evidence="1" type="ORF">AWRI4620_LOCUS4610</name>
</gene>
<dbReference type="OrthoDB" id="4226666at2759"/>
<accession>A0A9N8KL93</accession>
<proteinExistence type="predicted"/>
<keyword evidence="2" id="KW-1185">Reference proteome</keyword>
<dbReference type="Proteomes" id="UP000745764">
    <property type="component" value="Unassembled WGS sequence"/>
</dbReference>
<sequence length="200" mass="23539">MDHPITISNTSLPATISSMHSYNNPHLYTAWTSPFLANRQLKYFFAEMQTQQYNRTLNRLHQILRKAGDKNKLWMSSFVLMLGIGTVLENCQHLLWIKADAKVARKEMTAIDADWEARTHCQEMDDGYEFLCKLYHCKYRGKHRQKTRYEELKNKTSSKAEQTFADRIYEIVDRNGEFSLATIFLQHTYFLDDQANLKIS</sequence>
<protein>
    <submittedName>
        <fullName evidence="1">Uncharacterized protein</fullName>
    </submittedName>
</protein>
<evidence type="ECO:0000313" key="2">
    <source>
        <dbReference type="Proteomes" id="UP000745764"/>
    </source>
</evidence>
<organism evidence="1 2">
    <name type="scientific">Aureobasidium uvarum</name>
    <dbReference type="NCBI Taxonomy" id="2773716"/>
    <lineage>
        <taxon>Eukaryota</taxon>
        <taxon>Fungi</taxon>
        <taxon>Dikarya</taxon>
        <taxon>Ascomycota</taxon>
        <taxon>Pezizomycotina</taxon>
        <taxon>Dothideomycetes</taxon>
        <taxon>Dothideomycetidae</taxon>
        <taxon>Dothideales</taxon>
        <taxon>Saccotheciaceae</taxon>
        <taxon>Aureobasidium</taxon>
    </lineage>
</organism>
<evidence type="ECO:0000313" key="1">
    <source>
        <dbReference type="EMBL" id="CAD0110355.1"/>
    </source>
</evidence>
<dbReference type="AlphaFoldDB" id="A0A9N8KL93"/>
<reference evidence="1" key="1">
    <citation type="submission" date="2020-06" db="EMBL/GenBank/DDBJ databases">
        <authorList>
            <person name="Onetto C."/>
        </authorList>
    </citation>
    <scope>NUCLEOTIDE SEQUENCE</scope>
</reference>
<dbReference type="EMBL" id="CAINUL010000006">
    <property type="protein sequence ID" value="CAD0110355.1"/>
    <property type="molecule type" value="Genomic_DNA"/>
</dbReference>
<name>A0A9N8KL93_9PEZI</name>